<keyword evidence="2" id="KW-1185">Reference proteome</keyword>
<dbReference type="AlphaFoldDB" id="A0A7J5Y768"/>
<dbReference type="Proteomes" id="UP000518266">
    <property type="component" value="Unassembled WGS sequence"/>
</dbReference>
<evidence type="ECO:0000313" key="2">
    <source>
        <dbReference type="Proteomes" id="UP000518266"/>
    </source>
</evidence>
<comment type="caution">
    <text evidence="1">The sequence shown here is derived from an EMBL/GenBank/DDBJ whole genome shotgun (WGS) entry which is preliminary data.</text>
</comment>
<reference evidence="1 2" key="1">
    <citation type="submission" date="2020-03" db="EMBL/GenBank/DDBJ databases">
        <title>Dissostichus mawsoni Genome sequencing and assembly.</title>
        <authorList>
            <person name="Park H."/>
        </authorList>
    </citation>
    <scope>NUCLEOTIDE SEQUENCE [LARGE SCALE GENOMIC DNA]</scope>
    <source>
        <strain evidence="1">DM0001</strain>
        <tissue evidence="1">Muscle</tissue>
    </source>
</reference>
<proteinExistence type="predicted"/>
<evidence type="ECO:0000313" key="1">
    <source>
        <dbReference type="EMBL" id="KAF3845274.1"/>
    </source>
</evidence>
<accession>A0A7J5Y768</accession>
<name>A0A7J5Y768_DISMA</name>
<gene>
    <name evidence="1" type="ORF">F7725_008437</name>
</gene>
<organism evidence="1 2">
    <name type="scientific">Dissostichus mawsoni</name>
    <name type="common">Antarctic cod</name>
    <dbReference type="NCBI Taxonomy" id="36200"/>
    <lineage>
        <taxon>Eukaryota</taxon>
        <taxon>Metazoa</taxon>
        <taxon>Chordata</taxon>
        <taxon>Craniata</taxon>
        <taxon>Vertebrata</taxon>
        <taxon>Euteleostomi</taxon>
        <taxon>Actinopterygii</taxon>
        <taxon>Neopterygii</taxon>
        <taxon>Teleostei</taxon>
        <taxon>Neoteleostei</taxon>
        <taxon>Acanthomorphata</taxon>
        <taxon>Eupercaria</taxon>
        <taxon>Perciformes</taxon>
        <taxon>Notothenioidei</taxon>
        <taxon>Nototheniidae</taxon>
        <taxon>Dissostichus</taxon>
    </lineage>
</organism>
<dbReference type="EMBL" id="JAAKFY010000015">
    <property type="protein sequence ID" value="KAF3845274.1"/>
    <property type="molecule type" value="Genomic_DNA"/>
</dbReference>
<protein>
    <submittedName>
        <fullName evidence="1">Uncharacterized protein</fullName>
    </submittedName>
</protein>
<sequence>MSPLHSVLPHDGAMTQRKRSLDIPGWLEASLRSSRGSPFCVDLRPSNPREALYLSSTPQDVNLPPLNHNLIVPCTGHITTLKSTDEGDTGDHDCFLRVQILVKDENHTEETDKRKKNVQKETIKDMQLKKYCAFGCPVYTVYNIQSSCVGTKGLNMHFGHTAAELQEDILS</sequence>